<keyword evidence="3" id="KW-1185">Reference proteome</keyword>
<comment type="caution">
    <text evidence="2">The sequence shown here is derived from an EMBL/GenBank/DDBJ whole genome shotgun (WGS) entry which is preliminary data.</text>
</comment>
<feature type="domain" description="STAS" evidence="1">
    <location>
        <begin position="10"/>
        <end position="97"/>
    </location>
</feature>
<name>V2TFQ4_9GAMM</name>
<dbReference type="PROSITE" id="PS50801">
    <property type="entry name" value="STAS"/>
    <property type="match status" value="1"/>
</dbReference>
<dbReference type="Proteomes" id="UP000023785">
    <property type="component" value="Unassembled WGS sequence"/>
</dbReference>
<dbReference type="STRING" id="1392540.P256_01248"/>
<gene>
    <name evidence="2" type="ORF">P256_01248</name>
</gene>
<evidence type="ECO:0000313" key="3">
    <source>
        <dbReference type="Proteomes" id="UP000023785"/>
    </source>
</evidence>
<reference evidence="2 3" key="1">
    <citation type="submission" date="2013-10" db="EMBL/GenBank/DDBJ databases">
        <title>The Genome Sequence of Acinetobacter nectaris CIP 110549.</title>
        <authorList>
            <consortium name="The Broad Institute Genomics Platform"/>
            <consortium name="The Broad Institute Genome Sequencing Center for Infectious Disease"/>
            <person name="Cerqueira G."/>
            <person name="Feldgarden M."/>
            <person name="Courvalin P."/>
            <person name="Grillot-Courvalin C."/>
            <person name="Clermont D."/>
            <person name="Rocha E."/>
            <person name="Yoon E.-J."/>
            <person name="Nemec A."/>
            <person name="Young S.K."/>
            <person name="Zeng Q."/>
            <person name="Gargeya S."/>
            <person name="Fitzgerald M."/>
            <person name="Abouelleil A."/>
            <person name="Alvarado L."/>
            <person name="Berlin A.M."/>
            <person name="Chapman S.B."/>
            <person name="Gainer-Dewar J."/>
            <person name="Goldberg J."/>
            <person name="Gnerre S."/>
            <person name="Griggs A."/>
            <person name="Gujja S."/>
            <person name="Hansen M."/>
            <person name="Howarth C."/>
            <person name="Imamovic A."/>
            <person name="Ireland A."/>
            <person name="Larimer J."/>
            <person name="McCowan C."/>
            <person name="Murphy C."/>
            <person name="Pearson M."/>
            <person name="Poon T.W."/>
            <person name="Priest M."/>
            <person name="Roberts A."/>
            <person name="Saif S."/>
            <person name="Shea T."/>
            <person name="Sykes S."/>
            <person name="Wortman J."/>
            <person name="Nusbaum C."/>
            <person name="Birren B."/>
        </authorList>
    </citation>
    <scope>NUCLEOTIDE SEQUENCE [LARGE SCALE GENOMIC DNA]</scope>
    <source>
        <strain evidence="2 3">CIP 110549</strain>
    </source>
</reference>
<dbReference type="Pfam" id="PF13466">
    <property type="entry name" value="STAS_2"/>
    <property type="match status" value="1"/>
</dbReference>
<dbReference type="PATRIC" id="fig|1392540.3.peg.1214"/>
<dbReference type="InterPro" id="IPR058548">
    <property type="entry name" value="MlaB-like_STAS"/>
</dbReference>
<protein>
    <recommendedName>
        <fullName evidence="1">STAS domain-containing protein</fullName>
    </recommendedName>
</protein>
<dbReference type="EMBL" id="AYER01000003">
    <property type="protein sequence ID" value="ESK40793.1"/>
    <property type="molecule type" value="Genomic_DNA"/>
</dbReference>
<proteinExistence type="predicted"/>
<evidence type="ECO:0000259" key="1">
    <source>
        <dbReference type="PROSITE" id="PS50801"/>
    </source>
</evidence>
<dbReference type="SUPFAM" id="SSF52091">
    <property type="entry name" value="SpoIIaa-like"/>
    <property type="match status" value="1"/>
</dbReference>
<sequence length="97" mass="11133">MDIQFKDQQLILSGTIDFKNAETVYKQGLSFIMKNQQDKILVDLSKLQHGSTLALAVFVQWLRHTPQSQGLLFKAVPEKMLKIIQSCHLEKELSFVD</sequence>
<evidence type="ECO:0000313" key="2">
    <source>
        <dbReference type="EMBL" id="ESK40793.1"/>
    </source>
</evidence>
<dbReference type="InterPro" id="IPR036513">
    <property type="entry name" value="STAS_dom_sf"/>
</dbReference>
<dbReference type="InterPro" id="IPR002645">
    <property type="entry name" value="STAS_dom"/>
</dbReference>
<dbReference type="HOGENOM" id="CLU_115403_13_2_6"/>
<dbReference type="AlphaFoldDB" id="V2TFQ4"/>
<dbReference type="eggNOG" id="COG3113">
    <property type="taxonomic scope" value="Bacteria"/>
</dbReference>
<dbReference type="OrthoDB" id="6706370at2"/>
<accession>V2TFQ4</accession>
<dbReference type="Gene3D" id="3.30.750.24">
    <property type="entry name" value="STAS domain"/>
    <property type="match status" value="1"/>
</dbReference>
<organism evidence="2 3">
    <name type="scientific">Acinetobacter nectaris CIP 110549</name>
    <dbReference type="NCBI Taxonomy" id="1392540"/>
    <lineage>
        <taxon>Bacteria</taxon>
        <taxon>Pseudomonadati</taxon>
        <taxon>Pseudomonadota</taxon>
        <taxon>Gammaproteobacteria</taxon>
        <taxon>Moraxellales</taxon>
        <taxon>Moraxellaceae</taxon>
        <taxon>Acinetobacter</taxon>
    </lineage>
</organism>